<reference evidence="3 4" key="1">
    <citation type="submission" date="2019-04" db="EMBL/GenBank/DDBJ databases">
        <authorList>
            <person name="Jiang L."/>
        </authorList>
    </citation>
    <scope>NUCLEOTIDE SEQUENCE [LARGE SCALE GENOMIC DNA]</scope>
    <source>
        <strain evidence="3 4">YIM 131861</strain>
    </source>
</reference>
<feature type="region of interest" description="Disordered" evidence="1">
    <location>
        <begin position="292"/>
        <end position="331"/>
    </location>
</feature>
<dbReference type="GO" id="GO:0016491">
    <property type="term" value="F:oxidoreductase activity"/>
    <property type="evidence" value="ECO:0007669"/>
    <property type="project" value="InterPro"/>
</dbReference>
<dbReference type="Pfam" id="PF13602">
    <property type="entry name" value="ADH_zinc_N_2"/>
    <property type="match status" value="1"/>
</dbReference>
<dbReference type="InterPro" id="IPR036291">
    <property type="entry name" value="NAD(P)-bd_dom_sf"/>
</dbReference>
<dbReference type="InterPro" id="IPR050700">
    <property type="entry name" value="YIM1/Zinc_Alcohol_DH_Fams"/>
</dbReference>
<organism evidence="3 4">
    <name type="scientific">Orlajensenia flava</name>
    <dbReference type="NCBI Taxonomy" id="2565934"/>
    <lineage>
        <taxon>Bacteria</taxon>
        <taxon>Bacillati</taxon>
        <taxon>Actinomycetota</taxon>
        <taxon>Actinomycetes</taxon>
        <taxon>Micrococcales</taxon>
        <taxon>Microbacteriaceae</taxon>
        <taxon>Orlajensenia</taxon>
    </lineage>
</organism>
<name>A0A4S4FPA4_9MICO</name>
<dbReference type="SUPFAM" id="SSF50129">
    <property type="entry name" value="GroES-like"/>
    <property type="match status" value="1"/>
</dbReference>
<protein>
    <submittedName>
        <fullName evidence="3">NADP-dependent oxidoreductase</fullName>
    </submittedName>
</protein>
<dbReference type="AlphaFoldDB" id="A0A4S4FPA4"/>
<dbReference type="CDD" id="cd05289">
    <property type="entry name" value="MDR_like_2"/>
    <property type="match status" value="1"/>
</dbReference>
<dbReference type="EMBL" id="SSSN01000011">
    <property type="protein sequence ID" value="THG31375.1"/>
    <property type="molecule type" value="Genomic_DNA"/>
</dbReference>
<feature type="domain" description="Enoyl reductase (ER)" evidence="2">
    <location>
        <begin position="10"/>
        <end position="306"/>
    </location>
</feature>
<proteinExistence type="predicted"/>
<evidence type="ECO:0000313" key="4">
    <source>
        <dbReference type="Proteomes" id="UP000307380"/>
    </source>
</evidence>
<evidence type="ECO:0000256" key="1">
    <source>
        <dbReference type="SAM" id="MobiDB-lite"/>
    </source>
</evidence>
<dbReference type="SMART" id="SM00829">
    <property type="entry name" value="PKS_ER"/>
    <property type="match status" value="1"/>
</dbReference>
<dbReference type="Gene3D" id="3.90.180.10">
    <property type="entry name" value="Medium-chain alcohol dehydrogenases, catalytic domain"/>
    <property type="match status" value="1"/>
</dbReference>
<keyword evidence="4" id="KW-1185">Reference proteome</keyword>
<comment type="caution">
    <text evidence="3">The sequence shown here is derived from an EMBL/GenBank/DDBJ whole genome shotgun (WGS) entry which is preliminary data.</text>
</comment>
<accession>A0A4S4FPA4</accession>
<dbReference type="OrthoDB" id="3175656at2"/>
<dbReference type="Gene3D" id="3.40.50.720">
    <property type="entry name" value="NAD(P)-binding Rossmann-like Domain"/>
    <property type="match status" value="1"/>
</dbReference>
<dbReference type="PANTHER" id="PTHR11695">
    <property type="entry name" value="ALCOHOL DEHYDROGENASE RELATED"/>
    <property type="match status" value="1"/>
</dbReference>
<dbReference type="Pfam" id="PF08240">
    <property type="entry name" value="ADH_N"/>
    <property type="match status" value="1"/>
</dbReference>
<sequence length="331" mass="34521">MKALRAHHRGGAETLVYEDAPVPVPGAGEVLVKVHAAGITFTELGWDETWRTADGADRTPIIPAHEVSGVVEDVGDDVSRFARGDEVYGRIGFNRNGAAAEYVATPASDLALRPLSVSHLESATLPLAALTAWQALFDHAHLQPHEHVLVLGGAGGVGSFAVQLAKHHRAHVTATAGAGALEFVSGLGADVVVNYETLTEASARIQADVVIDAVGGPATAEAIGMVRPGGRFVTLSQPVDQKLLAGRDITGSFFVVEANPDELAGIAGLVDRGDLRTTVAQVFPLADGRAAFEDGPKSRRPGKTVLQVLPARKGPTTTPGHIAPPREGEQK</sequence>
<dbReference type="SUPFAM" id="SSF51735">
    <property type="entry name" value="NAD(P)-binding Rossmann-fold domains"/>
    <property type="match status" value="1"/>
</dbReference>
<evidence type="ECO:0000313" key="3">
    <source>
        <dbReference type="EMBL" id="THG31375.1"/>
    </source>
</evidence>
<dbReference type="InterPro" id="IPR020843">
    <property type="entry name" value="ER"/>
</dbReference>
<dbReference type="Proteomes" id="UP000307380">
    <property type="component" value="Unassembled WGS sequence"/>
</dbReference>
<dbReference type="InterPro" id="IPR011032">
    <property type="entry name" value="GroES-like_sf"/>
</dbReference>
<dbReference type="PANTHER" id="PTHR11695:SF294">
    <property type="entry name" value="RETICULON-4-INTERACTING PROTEIN 1, MITOCHONDRIAL"/>
    <property type="match status" value="1"/>
</dbReference>
<dbReference type="InterPro" id="IPR013154">
    <property type="entry name" value="ADH-like_N"/>
</dbReference>
<evidence type="ECO:0000259" key="2">
    <source>
        <dbReference type="SMART" id="SM00829"/>
    </source>
</evidence>
<gene>
    <name evidence="3" type="ORF">E6C70_13355</name>
</gene>
<dbReference type="RefSeq" id="WP_136425141.1">
    <property type="nucleotide sequence ID" value="NZ_SSSN01000011.1"/>
</dbReference>